<protein>
    <submittedName>
        <fullName evidence="1">Uncharacterized protein</fullName>
    </submittedName>
</protein>
<dbReference type="EMBL" id="LR796731">
    <property type="protein sequence ID" value="CAB4162166.1"/>
    <property type="molecule type" value="Genomic_DNA"/>
</dbReference>
<sequence>MTLDLANVTKADVYAAAQDLGERLARQIALNKVLHDDINKLASRPCIECDIVMPALRDRLSELETRYEQACELLGQIDAGTVSVQWGSVVSFIEKRRELNAARKPTEAAGSPV</sequence>
<evidence type="ECO:0000313" key="2">
    <source>
        <dbReference type="EMBL" id="CAB4162166.1"/>
    </source>
</evidence>
<dbReference type="EMBL" id="LR796287">
    <property type="protein sequence ID" value="CAB4134569.1"/>
    <property type="molecule type" value="Genomic_DNA"/>
</dbReference>
<organism evidence="1">
    <name type="scientific">uncultured Caudovirales phage</name>
    <dbReference type="NCBI Taxonomy" id="2100421"/>
    <lineage>
        <taxon>Viruses</taxon>
        <taxon>Duplodnaviria</taxon>
        <taxon>Heunggongvirae</taxon>
        <taxon>Uroviricota</taxon>
        <taxon>Caudoviricetes</taxon>
        <taxon>Peduoviridae</taxon>
        <taxon>Maltschvirus</taxon>
        <taxon>Maltschvirus maltsch</taxon>
    </lineage>
</organism>
<accession>A0A6J5LS70</accession>
<name>A0A6J5LS70_9CAUD</name>
<gene>
    <name evidence="1" type="ORF">UFOVP279_42</name>
    <name evidence="2" type="ORF">UFOVP781_21</name>
</gene>
<proteinExistence type="predicted"/>
<reference evidence="1" key="1">
    <citation type="submission" date="2020-04" db="EMBL/GenBank/DDBJ databases">
        <authorList>
            <person name="Chiriac C."/>
            <person name="Salcher M."/>
            <person name="Ghai R."/>
            <person name="Kavagutti S V."/>
        </authorList>
    </citation>
    <scope>NUCLEOTIDE SEQUENCE</scope>
</reference>
<evidence type="ECO:0000313" key="1">
    <source>
        <dbReference type="EMBL" id="CAB4134569.1"/>
    </source>
</evidence>